<dbReference type="EMBL" id="JBHUDJ010000011">
    <property type="protein sequence ID" value="MFD1588347.1"/>
    <property type="molecule type" value="Genomic_DNA"/>
</dbReference>
<dbReference type="SUPFAM" id="SSF55326">
    <property type="entry name" value="PurM N-terminal domain-like"/>
    <property type="match status" value="1"/>
</dbReference>
<feature type="domain" description="PurM-like C-terminal" evidence="3">
    <location>
        <begin position="157"/>
        <end position="312"/>
    </location>
</feature>
<comment type="similarity">
    <text evidence="1">Belongs to the HypE family.</text>
</comment>
<dbReference type="SUPFAM" id="SSF56042">
    <property type="entry name" value="PurM C-terminal domain-like"/>
    <property type="match status" value="1"/>
</dbReference>
<evidence type="ECO:0000256" key="1">
    <source>
        <dbReference type="ARBA" id="ARBA00006243"/>
    </source>
</evidence>
<dbReference type="InterPro" id="IPR011854">
    <property type="entry name" value="HypE"/>
</dbReference>
<dbReference type="Proteomes" id="UP001597119">
    <property type="component" value="Unassembled WGS sequence"/>
</dbReference>
<comment type="caution">
    <text evidence="4">The sequence shown here is derived from an EMBL/GenBank/DDBJ whole genome shotgun (WGS) entry which is preliminary data.</text>
</comment>
<dbReference type="InterPro" id="IPR010918">
    <property type="entry name" value="PurM-like_C_dom"/>
</dbReference>
<evidence type="ECO:0000313" key="5">
    <source>
        <dbReference type="Proteomes" id="UP001597119"/>
    </source>
</evidence>
<dbReference type="RefSeq" id="WP_247381470.1">
    <property type="nucleotide sequence ID" value="NZ_JALLGV010000010.1"/>
</dbReference>
<dbReference type="InterPro" id="IPR016188">
    <property type="entry name" value="PurM-like_N"/>
</dbReference>
<dbReference type="Gene3D" id="3.90.650.10">
    <property type="entry name" value="PurM-like C-terminal domain"/>
    <property type="match status" value="1"/>
</dbReference>
<accession>A0ABD6CDG8</accession>
<feature type="domain" description="PurM-like N-terminal" evidence="2">
    <location>
        <begin position="36"/>
        <end position="143"/>
    </location>
</feature>
<keyword evidence="5" id="KW-1185">Reference proteome</keyword>
<dbReference type="PANTHER" id="PTHR30303:SF4">
    <property type="entry name" value="HYDROGENASE EXPRESSION_FORMATION PROTEIN HYPE"/>
    <property type="match status" value="1"/>
</dbReference>
<gene>
    <name evidence="4" type="ORF">ACFR9U_15300</name>
</gene>
<dbReference type="CDD" id="cd06061">
    <property type="entry name" value="PurM-like1"/>
    <property type="match status" value="1"/>
</dbReference>
<dbReference type="InterPro" id="IPR036676">
    <property type="entry name" value="PurM-like_C_sf"/>
</dbReference>
<evidence type="ECO:0000259" key="3">
    <source>
        <dbReference type="Pfam" id="PF02769"/>
    </source>
</evidence>
<protein>
    <submittedName>
        <fullName evidence="4">AIR synthase family protein</fullName>
    </submittedName>
</protein>
<dbReference type="Gene3D" id="3.30.1330.10">
    <property type="entry name" value="PurM-like, N-terminal domain"/>
    <property type="match status" value="1"/>
</dbReference>
<reference evidence="4 5" key="1">
    <citation type="journal article" date="2019" name="Int. J. Syst. Evol. Microbiol.">
        <title>The Global Catalogue of Microorganisms (GCM) 10K type strain sequencing project: providing services to taxonomists for standard genome sequencing and annotation.</title>
        <authorList>
            <consortium name="The Broad Institute Genomics Platform"/>
            <consortium name="The Broad Institute Genome Sequencing Center for Infectious Disease"/>
            <person name="Wu L."/>
            <person name="Ma J."/>
        </authorList>
    </citation>
    <scope>NUCLEOTIDE SEQUENCE [LARGE SCALE GENOMIC DNA]</scope>
    <source>
        <strain evidence="4 5">CGMCC 1.12125</strain>
    </source>
</reference>
<sequence length="335" mass="34255">MSDLGKVDRSFFDDVIAPRLGVDRDDVALGPRHGVDFGVLDVGDQLLVTATDPLSILPDLGLDRAARFALNVFLTDVAVSGIAPTHCSLTLTVPPSMTDDEIATIWRGLSDHASDLGVAIVANHVSRAAGVESSWVGGATAFGVGDRTDLVRPDGARPGDAIVVSTGPGAEVAGLVSTLYPDELPLPAETIATAQARVDDIEGVRDAAAAHDAGRVTAMHDATEGGLHGGLVEMASGAGVRFDVDSDAVPVRDGVRPVCDALGVDPWRVTSCGTLLSTVDPADADAVVAALEARGTPAAVVGTVSEGRGVYVDGDEVTAPETDPSWAAIQALTDE</sequence>
<dbReference type="Pfam" id="PF02769">
    <property type="entry name" value="AIRS_C"/>
    <property type="match status" value="1"/>
</dbReference>
<dbReference type="PIRSF" id="PIRSF005644">
    <property type="entry name" value="Hdrgns_mtr_HypE"/>
    <property type="match status" value="1"/>
</dbReference>
<proteinExistence type="inferred from homology"/>
<evidence type="ECO:0000259" key="2">
    <source>
        <dbReference type="Pfam" id="PF00586"/>
    </source>
</evidence>
<name>A0ABD6CDG8_9EURY</name>
<dbReference type="InterPro" id="IPR036921">
    <property type="entry name" value="PurM-like_N_sf"/>
</dbReference>
<dbReference type="AlphaFoldDB" id="A0ABD6CDG8"/>
<dbReference type="PANTHER" id="PTHR30303">
    <property type="entry name" value="HYDROGENASE ISOENZYMES FORMATION PROTEIN HYPE"/>
    <property type="match status" value="1"/>
</dbReference>
<dbReference type="Pfam" id="PF00586">
    <property type="entry name" value="AIRS"/>
    <property type="match status" value="1"/>
</dbReference>
<organism evidence="4 5">
    <name type="scientific">Halorientalis brevis</name>
    <dbReference type="NCBI Taxonomy" id="1126241"/>
    <lineage>
        <taxon>Archaea</taxon>
        <taxon>Methanobacteriati</taxon>
        <taxon>Methanobacteriota</taxon>
        <taxon>Stenosarchaea group</taxon>
        <taxon>Halobacteria</taxon>
        <taxon>Halobacteriales</taxon>
        <taxon>Haloarculaceae</taxon>
        <taxon>Halorientalis</taxon>
    </lineage>
</organism>
<evidence type="ECO:0000313" key="4">
    <source>
        <dbReference type="EMBL" id="MFD1588347.1"/>
    </source>
</evidence>